<accession>A0ABV4ZFY0</accession>
<reference evidence="1 2" key="1">
    <citation type="submission" date="2024-09" db="EMBL/GenBank/DDBJ databases">
        <title>Draft genome sequence of multifaceted antimicrobials producing Streptomyces sp. strain FH1.</title>
        <authorList>
            <person name="Hassan F."/>
            <person name="Ali H."/>
            <person name="Hassan N."/>
            <person name="Nawaz A."/>
        </authorList>
    </citation>
    <scope>NUCLEOTIDE SEQUENCE [LARGE SCALE GENOMIC DNA]</scope>
    <source>
        <strain evidence="1 2">FH1</strain>
    </source>
</reference>
<dbReference type="Proteomes" id="UP001577267">
    <property type="component" value="Unassembled WGS sequence"/>
</dbReference>
<dbReference type="RefSeq" id="WP_375061083.1">
    <property type="nucleotide sequence ID" value="NZ_JBHGBT010000001.1"/>
</dbReference>
<proteinExistence type="predicted"/>
<sequence length="141" mass="14941">MRTFPPAFPSRPVREVRVSWVRQNCCGVFAVATVDVEPGPPGFAVAVAGGAVRDPAAHRETAPVFTAALAEGFRAELAARCPRVPLAVTVVVRELLIHPVDSTEHAFRMAGRCAAAEAVDRLHGAPPTPVRRTPGRTSTKG</sequence>
<gene>
    <name evidence="1" type="ORF">ACE11A_01375</name>
</gene>
<name>A0ABV4ZFY0_9ACTN</name>
<evidence type="ECO:0008006" key="3">
    <source>
        <dbReference type="Google" id="ProtNLM"/>
    </source>
</evidence>
<evidence type="ECO:0000313" key="2">
    <source>
        <dbReference type="Proteomes" id="UP001577267"/>
    </source>
</evidence>
<comment type="caution">
    <text evidence="1">The sequence shown here is derived from an EMBL/GenBank/DDBJ whole genome shotgun (WGS) entry which is preliminary data.</text>
</comment>
<dbReference type="Gene3D" id="3.30.230.10">
    <property type="match status" value="1"/>
</dbReference>
<evidence type="ECO:0000313" key="1">
    <source>
        <dbReference type="EMBL" id="MFB4193023.1"/>
    </source>
</evidence>
<dbReference type="InterPro" id="IPR014721">
    <property type="entry name" value="Ribsml_uS5_D2-typ_fold_subgr"/>
</dbReference>
<organism evidence="1 2">
    <name type="scientific">Streptomyces carpaticus</name>
    <dbReference type="NCBI Taxonomy" id="285558"/>
    <lineage>
        <taxon>Bacteria</taxon>
        <taxon>Bacillati</taxon>
        <taxon>Actinomycetota</taxon>
        <taxon>Actinomycetes</taxon>
        <taxon>Kitasatosporales</taxon>
        <taxon>Streptomycetaceae</taxon>
        <taxon>Streptomyces</taxon>
    </lineage>
</organism>
<dbReference type="EMBL" id="JBHGBT010000001">
    <property type="protein sequence ID" value="MFB4193023.1"/>
    <property type="molecule type" value="Genomic_DNA"/>
</dbReference>
<protein>
    <recommendedName>
        <fullName evidence="3">Translation elongation factor EFG/EF2 domain-containing protein</fullName>
    </recommendedName>
</protein>
<keyword evidence="2" id="KW-1185">Reference proteome</keyword>